<gene>
    <name evidence="1" type="ORF">EJ05DRAFT_508142</name>
</gene>
<dbReference type="AlphaFoldDB" id="A0A6A6WFG9"/>
<name>A0A6A6WFG9_9PEZI</name>
<protein>
    <submittedName>
        <fullName evidence="1">Uncharacterized protein</fullName>
    </submittedName>
</protein>
<dbReference type="EMBL" id="ML996567">
    <property type="protein sequence ID" value="KAF2760909.1"/>
    <property type="molecule type" value="Genomic_DNA"/>
</dbReference>
<evidence type="ECO:0000313" key="1">
    <source>
        <dbReference type="EMBL" id="KAF2760909.1"/>
    </source>
</evidence>
<dbReference type="GeneID" id="54489039"/>
<organism evidence="1 2">
    <name type="scientific">Pseudovirgaria hyperparasitica</name>
    <dbReference type="NCBI Taxonomy" id="470096"/>
    <lineage>
        <taxon>Eukaryota</taxon>
        <taxon>Fungi</taxon>
        <taxon>Dikarya</taxon>
        <taxon>Ascomycota</taxon>
        <taxon>Pezizomycotina</taxon>
        <taxon>Dothideomycetes</taxon>
        <taxon>Dothideomycetes incertae sedis</taxon>
        <taxon>Acrospermales</taxon>
        <taxon>Acrospermaceae</taxon>
        <taxon>Pseudovirgaria</taxon>
    </lineage>
</organism>
<keyword evidence="2" id="KW-1185">Reference proteome</keyword>
<sequence>MPSQPRTRYRNCIHTGKNVTGPIYLPLRSDKSNIYQCHLFSVNLRLSRATRIHNPKMKSSNIISLPDSSSSDLSNRSMNDPNVSQCSLYDVLRRVALHVECPQGNYQKQYILRGHKIYEITTPSVSYLSSFEQEQWKVVVSNFSTLSPFEPKYSHDDEILPFTSARPTHFSGSSDVLRAVICLRTQNFEVHYGVKDETGDDIFAVKRLLKDTKNTHRSKSAFEFELGILKRFSQARPSHDHIVTFLGIFEY</sequence>
<proteinExistence type="predicted"/>
<evidence type="ECO:0000313" key="2">
    <source>
        <dbReference type="Proteomes" id="UP000799437"/>
    </source>
</evidence>
<reference evidence="1" key="1">
    <citation type="journal article" date="2020" name="Stud. Mycol.">
        <title>101 Dothideomycetes genomes: a test case for predicting lifestyles and emergence of pathogens.</title>
        <authorList>
            <person name="Haridas S."/>
            <person name="Albert R."/>
            <person name="Binder M."/>
            <person name="Bloem J."/>
            <person name="Labutti K."/>
            <person name="Salamov A."/>
            <person name="Andreopoulos B."/>
            <person name="Baker S."/>
            <person name="Barry K."/>
            <person name="Bills G."/>
            <person name="Bluhm B."/>
            <person name="Cannon C."/>
            <person name="Castanera R."/>
            <person name="Culley D."/>
            <person name="Daum C."/>
            <person name="Ezra D."/>
            <person name="Gonzalez J."/>
            <person name="Henrissat B."/>
            <person name="Kuo A."/>
            <person name="Liang C."/>
            <person name="Lipzen A."/>
            <person name="Lutzoni F."/>
            <person name="Magnuson J."/>
            <person name="Mondo S."/>
            <person name="Nolan M."/>
            <person name="Ohm R."/>
            <person name="Pangilinan J."/>
            <person name="Park H.-J."/>
            <person name="Ramirez L."/>
            <person name="Alfaro M."/>
            <person name="Sun H."/>
            <person name="Tritt A."/>
            <person name="Yoshinaga Y."/>
            <person name="Zwiers L.-H."/>
            <person name="Turgeon B."/>
            <person name="Goodwin S."/>
            <person name="Spatafora J."/>
            <person name="Crous P."/>
            <person name="Grigoriev I."/>
        </authorList>
    </citation>
    <scope>NUCLEOTIDE SEQUENCE</scope>
    <source>
        <strain evidence="1">CBS 121739</strain>
    </source>
</reference>
<dbReference type="Proteomes" id="UP000799437">
    <property type="component" value="Unassembled WGS sequence"/>
</dbReference>
<dbReference type="RefSeq" id="XP_033603360.1">
    <property type="nucleotide sequence ID" value="XM_033747985.1"/>
</dbReference>
<accession>A0A6A6WFG9</accession>